<feature type="non-terminal residue" evidence="1">
    <location>
        <position position="102"/>
    </location>
</feature>
<evidence type="ECO:0000313" key="1">
    <source>
        <dbReference type="EMBL" id="CAG8773084.1"/>
    </source>
</evidence>
<comment type="caution">
    <text evidence="1">The sequence shown here is derived from an EMBL/GenBank/DDBJ whole genome shotgun (WGS) entry which is preliminary data.</text>
</comment>
<proteinExistence type="predicted"/>
<dbReference type="AlphaFoldDB" id="A0A9N9JD41"/>
<gene>
    <name evidence="1" type="ORF">ALEPTO_LOCUS14254</name>
</gene>
<protein>
    <submittedName>
        <fullName evidence="1">1377_t:CDS:1</fullName>
    </submittedName>
</protein>
<reference evidence="1" key="1">
    <citation type="submission" date="2021-06" db="EMBL/GenBank/DDBJ databases">
        <authorList>
            <person name="Kallberg Y."/>
            <person name="Tangrot J."/>
            <person name="Rosling A."/>
        </authorList>
    </citation>
    <scope>NUCLEOTIDE SEQUENCE</scope>
    <source>
        <strain evidence="1">FL130A</strain>
    </source>
</reference>
<name>A0A9N9JD41_9GLOM</name>
<accession>A0A9N9JD41</accession>
<dbReference type="EMBL" id="CAJVPS010053773">
    <property type="protein sequence ID" value="CAG8773084.1"/>
    <property type="molecule type" value="Genomic_DNA"/>
</dbReference>
<evidence type="ECO:0000313" key="2">
    <source>
        <dbReference type="Proteomes" id="UP000789508"/>
    </source>
</evidence>
<feature type="non-terminal residue" evidence="1">
    <location>
        <position position="1"/>
    </location>
</feature>
<dbReference type="Proteomes" id="UP000789508">
    <property type="component" value="Unassembled WGS sequence"/>
</dbReference>
<sequence>IICRKWKQEGASIMSEVDASYFRHIITLSVVTDNFYRNLVPFTLLCNSQETEFQVCRVGEFPQSWKIKFTKGEINDASFCAATLLDGPSVVFVFQSVSFVNS</sequence>
<keyword evidence="2" id="KW-1185">Reference proteome</keyword>
<organism evidence="1 2">
    <name type="scientific">Ambispora leptoticha</name>
    <dbReference type="NCBI Taxonomy" id="144679"/>
    <lineage>
        <taxon>Eukaryota</taxon>
        <taxon>Fungi</taxon>
        <taxon>Fungi incertae sedis</taxon>
        <taxon>Mucoromycota</taxon>
        <taxon>Glomeromycotina</taxon>
        <taxon>Glomeromycetes</taxon>
        <taxon>Archaeosporales</taxon>
        <taxon>Ambisporaceae</taxon>
        <taxon>Ambispora</taxon>
    </lineage>
</organism>